<dbReference type="AlphaFoldDB" id="A0A2Z5R0Q6"/>
<keyword evidence="5" id="KW-1185">Reference proteome</keyword>
<dbReference type="PIRSF" id="PIRSF016661">
    <property type="entry name" value="BioY"/>
    <property type="match status" value="1"/>
</dbReference>
<organism evidence="4 5">
    <name type="scientific">Rothia aeria</name>
    <dbReference type="NCBI Taxonomy" id="172042"/>
    <lineage>
        <taxon>Bacteria</taxon>
        <taxon>Bacillati</taxon>
        <taxon>Actinomycetota</taxon>
        <taxon>Actinomycetes</taxon>
        <taxon>Micrococcales</taxon>
        <taxon>Micrococcaceae</taxon>
        <taxon>Rothia</taxon>
    </lineage>
</organism>
<dbReference type="Pfam" id="PF02632">
    <property type="entry name" value="BioY"/>
    <property type="match status" value="1"/>
</dbReference>
<dbReference type="GO" id="GO:0005886">
    <property type="term" value="C:plasma membrane"/>
    <property type="evidence" value="ECO:0007669"/>
    <property type="project" value="UniProtKB-SubCell"/>
</dbReference>
<reference evidence="4 5" key="1">
    <citation type="submission" date="2016-10" db="EMBL/GenBank/DDBJ databases">
        <title>Genome sequence of Rothia aeria strain JCM11412.</title>
        <authorList>
            <person name="Nambu T."/>
        </authorList>
    </citation>
    <scope>NUCLEOTIDE SEQUENCE [LARGE SCALE GENOMIC DNA]</scope>
    <source>
        <strain evidence="4 5">JCM 11412</strain>
    </source>
</reference>
<accession>A0A2Z5R0Q6</accession>
<feature type="transmembrane region" description="Helical" evidence="3">
    <location>
        <begin position="96"/>
        <end position="115"/>
    </location>
</feature>
<dbReference type="Gene3D" id="1.10.1760.20">
    <property type="match status" value="1"/>
</dbReference>
<dbReference type="EMBL" id="AP017895">
    <property type="protein sequence ID" value="BAV88071.1"/>
    <property type="molecule type" value="Genomic_DNA"/>
</dbReference>
<dbReference type="InterPro" id="IPR003784">
    <property type="entry name" value="BioY"/>
</dbReference>
<dbReference type="GO" id="GO:0015225">
    <property type="term" value="F:biotin transmembrane transporter activity"/>
    <property type="evidence" value="ECO:0007669"/>
    <property type="project" value="UniProtKB-UniRule"/>
</dbReference>
<keyword evidence="2" id="KW-1003">Cell membrane</keyword>
<dbReference type="KEGG" id="raj:RA11412_1772"/>
<dbReference type="PANTHER" id="PTHR34295:SF1">
    <property type="entry name" value="BIOTIN TRANSPORTER BIOY"/>
    <property type="match status" value="1"/>
</dbReference>
<gene>
    <name evidence="4" type="ORF">RA11412_1772</name>
</gene>
<keyword evidence="3" id="KW-1133">Transmembrane helix</keyword>
<evidence type="ECO:0000256" key="1">
    <source>
        <dbReference type="ARBA" id="ARBA00010692"/>
    </source>
</evidence>
<feature type="transmembrane region" description="Helical" evidence="3">
    <location>
        <begin position="12"/>
        <end position="36"/>
    </location>
</feature>
<keyword evidence="2 3" id="KW-0472">Membrane</keyword>
<feature type="transmembrane region" description="Helical" evidence="3">
    <location>
        <begin position="42"/>
        <end position="62"/>
    </location>
</feature>
<evidence type="ECO:0000256" key="2">
    <source>
        <dbReference type="PIRNR" id="PIRNR016661"/>
    </source>
</evidence>
<feature type="transmembrane region" description="Helical" evidence="3">
    <location>
        <begin position="69"/>
        <end position="90"/>
    </location>
</feature>
<keyword evidence="3" id="KW-0812">Transmembrane</keyword>
<proteinExistence type="inferred from homology"/>
<comment type="similarity">
    <text evidence="1 2">Belongs to the BioY family.</text>
</comment>
<evidence type="ECO:0000313" key="5">
    <source>
        <dbReference type="Proteomes" id="UP000250241"/>
    </source>
</evidence>
<feature type="transmembrane region" description="Helical" evidence="3">
    <location>
        <begin position="122"/>
        <end position="149"/>
    </location>
</feature>
<keyword evidence="2" id="KW-0813">Transport</keyword>
<name>A0A2Z5R0Q6_9MICC</name>
<dbReference type="PANTHER" id="PTHR34295">
    <property type="entry name" value="BIOTIN TRANSPORTER BIOY"/>
    <property type="match status" value="1"/>
</dbReference>
<comment type="subcellular location">
    <subcellularLocation>
        <location evidence="2">Cell membrane</location>
        <topology evidence="2">Multi-pass membrane protein</topology>
    </subcellularLocation>
</comment>
<evidence type="ECO:0000256" key="3">
    <source>
        <dbReference type="SAM" id="Phobius"/>
    </source>
</evidence>
<sequence length="174" mass="17704">MSAATPYRPSSARSLALVAVFAAFIAVLGPLSIPIAGVPVPLSLGPLAIYVTALVLGGIRAFAATSLYVLMGCLGLPIFAQGGSGFGSLAGPTGGYLIGYPFGALAAGMVAYLVVRRRLNPALTVILLAAAAMIGFVTLSTGGLIGLIFNGRMSFEKQLASSYLSRCLIPPKRS</sequence>
<protein>
    <recommendedName>
        <fullName evidence="2">Biotin transporter</fullName>
    </recommendedName>
</protein>
<dbReference type="Proteomes" id="UP000250241">
    <property type="component" value="Chromosome"/>
</dbReference>
<evidence type="ECO:0000313" key="4">
    <source>
        <dbReference type="EMBL" id="BAV88071.1"/>
    </source>
</evidence>